<dbReference type="OrthoDB" id="9902086at2"/>
<name>A0A1Y6CV49_9GAMM</name>
<dbReference type="RefSeq" id="WP_139826510.1">
    <property type="nucleotide sequence ID" value="NZ_FXAM01000001.1"/>
</dbReference>
<proteinExistence type="predicted"/>
<accession>A0A1Y6CV49</accession>
<gene>
    <name evidence="1" type="ORF">SAMN02949497_1473</name>
</gene>
<dbReference type="AlphaFoldDB" id="A0A1Y6CV49"/>
<organism evidence="1 2">
    <name type="scientific">Methylomagnum ishizawai</name>
    <dbReference type="NCBI Taxonomy" id="1760988"/>
    <lineage>
        <taxon>Bacteria</taxon>
        <taxon>Pseudomonadati</taxon>
        <taxon>Pseudomonadota</taxon>
        <taxon>Gammaproteobacteria</taxon>
        <taxon>Methylococcales</taxon>
        <taxon>Methylococcaceae</taxon>
        <taxon>Methylomagnum</taxon>
    </lineage>
</organism>
<keyword evidence="2" id="KW-1185">Reference proteome</keyword>
<evidence type="ECO:0000313" key="2">
    <source>
        <dbReference type="Proteomes" id="UP000192923"/>
    </source>
</evidence>
<protein>
    <submittedName>
        <fullName evidence="1">Uncharacterized protein</fullName>
    </submittedName>
</protein>
<dbReference type="EMBL" id="FXAM01000001">
    <property type="protein sequence ID" value="SMF94166.1"/>
    <property type="molecule type" value="Genomic_DNA"/>
</dbReference>
<reference evidence="1 2" key="1">
    <citation type="submission" date="2016-12" db="EMBL/GenBank/DDBJ databases">
        <authorList>
            <person name="Song W.-J."/>
            <person name="Kurnit D.M."/>
        </authorList>
    </citation>
    <scope>NUCLEOTIDE SEQUENCE [LARGE SCALE GENOMIC DNA]</scope>
    <source>
        <strain evidence="1 2">175</strain>
    </source>
</reference>
<evidence type="ECO:0000313" key="1">
    <source>
        <dbReference type="EMBL" id="SMF94166.1"/>
    </source>
</evidence>
<dbReference type="Proteomes" id="UP000192923">
    <property type="component" value="Unassembled WGS sequence"/>
</dbReference>
<dbReference type="STRING" id="1760988.SAMN02949497_1473"/>
<sequence length="192" mass="21551">MGNLVSCFQRLIHPDWLLERNGGEWLLRESQAGADQHGLLRISGGPSLAFSLDKPGADPWPFMKAEQLPGIRKVSDALVLLEKAGQTYVFAIEMKSDNESKALRQIHNARLFTHWVLGLLQSHRHWQGDYGFCGIISFAPRRQERRGVTSRAAALPKPTQSHGYPVFRLHNHPRLNLMDVLESLAGASDVRP</sequence>